<evidence type="ECO:0000256" key="3">
    <source>
        <dbReference type="ARBA" id="ARBA00022645"/>
    </source>
</evidence>
<keyword evidence="10" id="KW-1015">Disulfide bond</keyword>
<dbReference type="FunFam" id="3.30.70.340:FF:000005">
    <property type="entry name" value="Carboxypeptidase A"/>
    <property type="match status" value="1"/>
</dbReference>
<dbReference type="GO" id="GO:0008270">
    <property type="term" value="F:zinc ion binding"/>
    <property type="evidence" value="ECO:0007669"/>
    <property type="project" value="InterPro"/>
</dbReference>
<feature type="region of interest" description="Disordered" evidence="12">
    <location>
        <begin position="401"/>
        <end position="529"/>
    </location>
</feature>
<dbReference type="GO" id="GO:0005615">
    <property type="term" value="C:extracellular space"/>
    <property type="evidence" value="ECO:0007669"/>
    <property type="project" value="TreeGrafter"/>
</dbReference>
<feature type="region of interest" description="Disordered" evidence="12">
    <location>
        <begin position="207"/>
        <end position="353"/>
    </location>
</feature>
<sequence length="1388" mass="153221">MPAFHIVVKLLMLRLLLANLSGLLPPLVCAGYDFGYHPSAEEFDSLLRETRTWTRDLLANGQRRESFVPRYQRHHALQPPKSELDFQLFSDADQEQQEQHPQPYAVYESVPELQTHVQSQLIAIQDPEQPTTTPTTTAASGTGNASFPIYFTNPATGIVYAISEVSKSQAWHKAGNDSSGDAIAIYVTKQQYDADLQALRHKYEQQCASPALSPPAAPSVISSGPTSFQGGQKPAALTTARPQIIRLQKPKKPPGSPAGGHNKLPPQKPHKPPPVMVSSGHVSDQLKLPTSTARPQRLSSSSSTSKPKPKRGKRKKKRKPAKRRPGHKVASTTAGPQIVLGKRTTTRPPTASLTLATQLEKPHMPAQPTTSLVHAPNTIFSEQPFVVSGGYIELPHQRQRRALAAQPLDTVAARPVSSGKPRPGNNRKRPSSAGGGGGGGSRYGGRGKPQQALPTKPTTANQANGDSGYRIPVAVHLLHNKHKGSEEKEEGAKLGEQERHKLQSREELSKLHSGERAMLTGRRHSAESDFDLFDLFAGADYEDNDDSYYDQEQPIKLIKRLSNRRKSTTTKPAETDSSSAEEGADFGAMEEEPHNHNSNNSNNSSKSNSTKATEVQSAEKTSSEEQEKHSEENNSTEEQETQSSTKQSGSKKRIKRRPAGASAENDYDEDDDDDEEEEAEAEADSESGISSFFRMIFYPVQLAMSRLFDGFTGQSEEQSAEASAKPKYPSITLYHSTAHSNNALAIDDEDEDTDEDDDRVDDSGGLGGWFNYWFGLGRRTKKIGSTTTARPTPAAAPSLEAPPSEPSGWLESWFGFGKATTQASSEEDDYDKWFSGWFEGTAKPKARRRKTTTSTTSTTSTTTTMPQMPILTIVDPLRNSQNWIGILAHHIVNATGGAAAAAVSSTTHNPLLQALVTRAASTTTPQPDVPRRISYEKYQIWRLKPQDEPQVRALEEFKKGDDGNKMQWLKGPSLRGLTDVLVPPKMLVDFQGTLNFESIAHEVLIFDVGKAIAYERNKEQYLYTTPAAAKRPTKHPVAMPAMTWNKYHEHDDILKYLETMRMRHAQLLELIHIGRSYEGRPLIVVKIESKQSAAAASAAAAAGYKRPKHKRRSGQANAVFIEAGSQGLAWIGPASATWMIGELLRVMRTNKSDVEHEFIRNTTWYIMPVLNPDGYVYSHEFDRFWKKSRSQHVAKPAGGLLDTAMTWLQQKQAKEKVCYGVDLDRNWMYQWGKRGSSKGPCNEFFAGPAPFSEPETKAVSEFLMDYRTQIKLYVSLQAYGQIVSYPVKANSTFNAERLDDFLDVAMVGVDGLRKKGSKSRYKVDSANDLIEQRSGCADAFAAYEIGIPFSYTLQLADNGVHGYLLPSSAIEPTARDAFEIISGMLDYI</sequence>
<protein>
    <recommendedName>
        <fullName evidence="14">Peptidase M14 domain-containing protein</fullName>
    </recommendedName>
</protein>
<feature type="domain" description="Peptidase M14" evidence="14">
    <location>
        <begin position="1046"/>
        <end position="1388"/>
    </location>
</feature>
<feature type="compositionally biased region" description="Polar residues" evidence="12">
    <location>
        <begin position="569"/>
        <end position="580"/>
    </location>
</feature>
<keyword evidence="4" id="KW-0645">Protease</keyword>
<dbReference type="GO" id="GO:0006508">
    <property type="term" value="P:proteolysis"/>
    <property type="evidence" value="ECO:0007669"/>
    <property type="project" value="UniProtKB-KW"/>
</dbReference>
<feature type="compositionally biased region" description="Low complexity" evidence="12">
    <location>
        <begin position="786"/>
        <end position="802"/>
    </location>
</feature>
<dbReference type="Pfam" id="PF00246">
    <property type="entry name" value="Peptidase_M14"/>
    <property type="match status" value="1"/>
</dbReference>
<organism evidence="15 16">
    <name type="scientific">Drosophila rubida</name>
    <dbReference type="NCBI Taxonomy" id="30044"/>
    <lineage>
        <taxon>Eukaryota</taxon>
        <taxon>Metazoa</taxon>
        <taxon>Ecdysozoa</taxon>
        <taxon>Arthropoda</taxon>
        <taxon>Hexapoda</taxon>
        <taxon>Insecta</taxon>
        <taxon>Pterygota</taxon>
        <taxon>Neoptera</taxon>
        <taxon>Endopterygota</taxon>
        <taxon>Diptera</taxon>
        <taxon>Brachycera</taxon>
        <taxon>Muscomorpha</taxon>
        <taxon>Ephydroidea</taxon>
        <taxon>Drosophilidae</taxon>
        <taxon>Drosophila</taxon>
    </lineage>
</organism>
<dbReference type="SMART" id="SM00631">
    <property type="entry name" value="Zn_pept"/>
    <property type="match status" value="1"/>
</dbReference>
<feature type="compositionally biased region" description="Basic residues" evidence="12">
    <location>
        <begin position="649"/>
        <end position="658"/>
    </location>
</feature>
<comment type="cofactor">
    <cofactor evidence="1">
        <name>Zn(2+)</name>
        <dbReference type="ChEBI" id="CHEBI:29105"/>
    </cofactor>
</comment>
<feature type="region of interest" description="Disordered" evidence="12">
    <location>
        <begin position="783"/>
        <end position="806"/>
    </location>
</feature>
<gene>
    <name evidence="15" type="ORF">KR093_007322</name>
</gene>
<evidence type="ECO:0000256" key="11">
    <source>
        <dbReference type="PROSITE-ProRule" id="PRU01379"/>
    </source>
</evidence>
<keyword evidence="3" id="KW-0121">Carboxypeptidase</keyword>
<dbReference type="PROSITE" id="PS52035">
    <property type="entry name" value="PEPTIDASE_M14"/>
    <property type="match status" value="1"/>
</dbReference>
<feature type="compositionally biased region" description="Basic residues" evidence="12">
    <location>
        <begin position="307"/>
        <end position="327"/>
    </location>
</feature>
<feature type="chain" id="PRO_5042243770" description="Peptidase M14 domain-containing protein" evidence="13">
    <location>
        <begin position="19"/>
        <end position="1388"/>
    </location>
</feature>
<evidence type="ECO:0000256" key="5">
    <source>
        <dbReference type="ARBA" id="ARBA00022723"/>
    </source>
</evidence>
<keyword evidence="9" id="KW-0482">Metalloprotease</keyword>
<comment type="similarity">
    <text evidence="2 11">Belongs to the peptidase M14 family.</text>
</comment>
<evidence type="ECO:0000256" key="10">
    <source>
        <dbReference type="ARBA" id="ARBA00023157"/>
    </source>
</evidence>
<evidence type="ECO:0000256" key="6">
    <source>
        <dbReference type="ARBA" id="ARBA00022729"/>
    </source>
</evidence>
<feature type="compositionally biased region" description="Low complexity" evidence="12">
    <location>
        <begin position="852"/>
        <end position="863"/>
    </location>
</feature>
<dbReference type="PANTHER" id="PTHR11705:SF89">
    <property type="entry name" value="PEPTIDASE M14 CARBOXYPEPTIDASE A DOMAIN-CONTAINING PROTEIN"/>
    <property type="match status" value="1"/>
</dbReference>
<proteinExistence type="inferred from homology"/>
<keyword evidence="6 13" id="KW-0732">Signal</keyword>
<keyword evidence="16" id="KW-1185">Reference proteome</keyword>
<dbReference type="Pfam" id="PF02244">
    <property type="entry name" value="Propep_M14"/>
    <property type="match status" value="1"/>
</dbReference>
<dbReference type="SUPFAM" id="SSF53187">
    <property type="entry name" value="Zn-dependent exopeptidases"/>
    <property type="match status" value="1"/>
</dbReference>
<evidence type="ECO:0000256" key="2">
    <source>
        <dbReference type="ARBA" id="ARBA00005988"/>
    </source>
</evidence>
<keyword evidence="5" id="KW-0479">Metal-binding</keyword>
<evidence type="ECO:0000256" key="7">
    <source>
        <dbReference type="ARBA" id="ARBA00022801"/>
    </source>
</evidence>
<evidence type="ECO:0000256" key="13">
    <source>
        <dbReference type="SAM" id="SignalP"/>
    </source>
</evidence>
<feature type="compositionally biased region" description="Gly residues" evidence="12">
    <location>
        <begin position="433"/>
        <end position="447"/>
    </location>
</feature>
<dbReference type="Proteomes" id="UP001200034">
    <property type="component" value="Unassembled WGS sequence"/>
</dbReference>
<feature type="region of interest" description="Disordered" evidence="12">
    <location>
        <begin position="124"/>
        <end position="144"/>
    </location>
</feature>
<evidence type="ECO:0000313" key="16">
    <source>
        <dbReference type="Proteomes" id="UP001200034"/>
    </source>
</evidence>
<feature type="region of interest" description="Disordered" evidence="12">
    <location>
        <begin position="541"/>
        <end position="690"/>
    </location>
</feature>
<evidence type="ECO:0000259" key="14">
    <source>
        <dbReference type="PROSITE" id="PS52035"/>
    </source>
</evidence>
<dbReference type="SUPFAM" id="SSF54897">
    <property type="entry name" value="Protease propeptides/inhibitors"/>
    <property type="match status" value="1"/>
</dbReference>
<evidence type="ECO:0000256" key="1">
    <source>
        <dbReference type="ARBA" id="ARBA00001947"/>
    </source>
</evidence>
<comment type="caution">
    <text evidence="15">The sequence shown here is derived from an EMBL/GenBank/DDBJ whole genome shotgun (WGS) entry which is preliminary data.</text>
</comment>
<dbReference type="Gene3D" id="3.40.630.10">
    <property type="entry name" value="Zn peptidases"/>
    <property type="match status" value="1"/>
</dbReference>
<dbReference type="InterPro" id="IPR003146">
    <property type="entry name" value="M14A_act_pep"/>
</dbReference>
<feature type="compositionally biased region" description="Low complexity" evidence="12">
    <location>
        <begin position="130"/>
        <end position="143"/>
    </location>
</feature>
<evidence type="ECO:0000256" key="9">
    <source>
        <dbReference type="ARBA" id="ARBA00023049"/>
    </source>
</evidence>
<feature type="compositionally biased region" description="Polar residues" evidence="12">
    <location>
        <begin position="610"/>
        <end position="620"/>
    </location>
</feature>
<evidence type="ECO:0000313" key="15">
    <source>
        <dbReference type="EMBL" id="KAH8387492.1"/>
    </source>
</evidence>
<dbReference type="PRINTS" id="PR00765">
    <property type="entry name" value="CRBOXYPTASEA"/>
</dbReference>
<feature type="signal peptide" evidence="13">
    <location>
        <begin position="1"/>
        <end position="18"/>
    </location>
</feature>
<evidence type="ECO:0000256" key="4">
    <source>
        <dbReference type="ARBA" id="ARBA00022670"/>
    </source>
</evidence>
<name>A0AAD4PS75_9MUSC</name>
<feature type="compositionally biased region" description="Basic and acidic residues" evidence="12">
    <location>
        <begin position="621"/>
        <end position="632"/>
    </location>
</feature>
<feature type="compositionally biased region" description="Polar residues" evidence="12">
    <location>
        <begin position="452"/>
        <end position="465"/>
    </location>
</feature>
<evidence type="ECO:0000256" key="8">
    <source>
        <dbReference type="ARBA" id="ARBA00022833"/>
    </source>
</evidence>
<dbReference type="FunFam" id="3.40.630.10:FF:000151">
    <property type="entry name" value="Blast:Carboxypeptidase B"/>
    <property type="match status" value="1"/>
</dbReference>
<dbReference type="GO" id="GO:0004181">
    <property type="term" value="F:metallocarboxypeptidase activity"/>
    <property type="evidence" value="ECO:0007669"/>
    <property type="project" value="InterPro"/>
</dbReference>
<feature type="compositionally biased region" description="Acidic residues" evidence="12">
    <location>
        <begin position="665"/>
        <end position="685"/>
    </location>
</feature>
<dbReference type="PANTHER" id="PTHR11705">
    <property type="entry name" value="PROTEASE FAMILY M14 CARBOXYPEPTIDASE A,B"/>
    <property type="match status" value="1"/>
</dbReference>
<comment type="caution">
    <text evidence="11">Lacks conserved residue(s) required for the propagation of feature annotation.</text>
</comment>
<reference evidence="15" key="1">
    <citation type="journal article" date="2021" name="Mol. Ecol. Resour.">
        <title>Phylogenomic analyses of the genus Drosophila reveals genomic signals of climate adaptation.</title>
        <authorList>
            <person name="Li F."/>
            <person name="Rane R.V."/>
            <person name="Luria V."/>
            <person name="Xiong Z."/>
            <person name="Chen J."/>
            <person name="Li Z."/>
            <person name="Catullo R.A."/>
            <person name="Griffin P.C."/>
            <person name="Schiffer M."/>
            <person name="Pearce S."/>
            <person name="Lee S.F."/>
            <person name="McElroy K."/>
            <person name="Stocker A."/>
            <person name="Shirriffs J."/>
            <person name="Cockerell F."/>
            <person name="Coppin C."/>
            <person name="Sgro C.M."/>
            <person name="Karger A."/>
            <person name="Cain J.W."/>
            <person name="Weber J.A."/>
            <person name="Santpere G."/>
            <person name="Kirschner M.W."/>
            <person name="Hoffmann A.A."/>
            <person name="Oakeshott J.G."/>
            <person name="Zhang G."/>
        </authorList>
    </citation>
    <scope>NUCLEOTIDE SEQUENCE</scope>
    <source>
        <strain evidence="15">BGI-SZ-2011g</strain>
    </source>
</reference>
<dbReference type="InterPro" id="IPR000834">
    <property type="entry name" value="Peptidase_M14"/>
</dbReference>
<feature type="region of interest" description="Disordered" evidence="12">
    <location>
        <begin position="844"/>
        <end position="863"/>
    </location>
</feature>
<evidence type="ECO:0000256" key="12">
    <source>
        <dbReference type="SAM" id="MobiDB-lite"/>
    </source>
</evidence>
<feature type="compositionally biased region" description="Acidic residues" evidence="12">
    <location>
        <begin position="746"/>
        <end position="760"/>
    </location>
</feature>
<feature type="compositionally biased region" description="Low complexity" evidence="12">
    <location>
        <begin position="597"/>
        <end position="609"/>
    </location>
</feature>
<keyword evidence="8" id="KW-0862">Zinc</keyword>
<accession>A0AAD4PS75</accession>
<keyword evidence="7" id="KW-0378">Hydrolase</keyword>
<dbReference type="InterPro" id="IPR036990">
    <property type="entry name" value="M14A-like_propep"/>
</dbReference>
<feature type="compositionally biased region" description="Basic and acidic residues" evidence="12">
    <location>
        <begin position="483"/>
        <end position="515"/>
    </location>
</feature>
<feature type="region of interest" description="Disordered" evidence="12">
    <location>
        <begin position="742"/>
        <end position="762"/>
    </location>
</feature>
<feature type="compositionally biased region" description="Basic residues" evidence="12">
    <location>
        <begin position="557"/>
        <end position="568"/>
    </location>
</feature>
<dbReference type="EMBL" id="JAJJHW010000095">
    <property type="protein sequence ID" value="KAH8387492.1"/>
    <property type="molecule type" value="Genomic_DNA"/>
</dbReference>
<feature type="compositionally biased region" description="Low complexity" evidence="12">
    <location>
        <begin position="291"/>
        <end position="306"/>
    </location>
</feature>
<dbReference type="Gene3D" id="3.30.70.340">
    <property type="entry name" value="Metallocarboxypeptidase-like"/>
    <property type="match status" value="1"/>
</dbReference>